<evidence type="ECO:0000313" key="1">
    <source>
        <dbReference type="EMBL" id="KAI3721227.1"/>
    </source>
</evidence>
<reference evidence="2" key="1">
    <citation type="journal article" date="2022" name="Mol. Ecol. Resour.">
        <title>The genomes of chicory, endive, great burdock and yacon provide insights into Asteraceae palaeo-polyploidization history and plant inulin production.</title>
        <authorList>
            <person name="Fan W."/>
            <person name="Wang S."/>
            <person name="Wang H."/>
            <person name="Wang A."/>
            <person name="Jiang F."/>
            <person name="Liu H."/>
            <person name="Zhao H."/>
            <person name="Xu D."/>
            <person name="Zhang Y."/>
        </authorList>
    </citation>
    <scope>NUCLEOTIDE SEQUENCE [LARGE SCALE GENOMIC DNA]</scope>
    <source>
        <strain evidence="2">cv. Punajuju</strain>
    </source>
</reference>
<comment type="caution">
    <text evidence="1">The sequence shown here is derived from an EMBL/GenBank/DDBJ whole genome shotgun (WGS) entry which is preliminary data.</text>
</comment>
<keyword evidence="2" id="KW-1185">Reference proteome</keyword>
<proteinExistence type="predicted"/>
<sequence length="100" mass="11611">MCPPIVRILQRLLWVNEGECRETRRGRAKREEDLWKQVFPVGIEEFPFVWYRAKGLDGTTATTFRDLVLVNLASAVWVTVSIFGTSFHLLYPTNITCTFM</sequence>
<dbReference type="Proteomes" id="UP001055811">
    <property type="component" value="Linkage Group LG06"/>
</dbReference>
<reference evidence="1 2" key="2">
    <citation type="journal article" date="2022" name="Mol. Ecol. Resour.">
        <title>The genomes of chicory, endive, great burdock and yacon provide insights into Asteraceae paleo-polyploidization history and plant inulin production.</title>
        <authorList>
            <person name="Fan W."/>
            <person name="Wang S."/>
            <person name="Wang H."/>
            <person name="Wang A."/>
            <person name="Jiang F."/>
            <person name="Liu H."/>
            <person name="Zhao H."/>
            <person name="Xu D."/>
            <person name="Zhang Y."/>
        </authorList>
    </citation>
    <scope>NUCLEOTIDE SEQUENCE [LARGE SCALE GENOMIC DNA]</scope>
    <source>
        <strain evidence="2">cv. Punajuju</strain>
        <tissue evidence="1">Leaves</tissue>
    </source>
</reference>
<organism evidence="1 2">
    <name type="scientific">Cichorium intybus</name>
    <name type="common">Chicory</name>
    <dbReference type="NCBI Taxonomy" id="13427"/>
    <lineage>
        <taxon>Eukaryota</taxon>
        <taxon>Viridiplantae</taxon>
        <taxon>Streptophyta</taxon>
        <taxon>Embryophyta</taxon>
        <taxon>Tracheophyta</taxon>
        <taxon>Spermatophyta</taxon>
        <taxon>Magnoliopsida</taxon>
        <taxon>eudicotyledons</taxon>
        <taxon>Gunneridae</taxon>
        <taxon>Pentapetalae</taxon>
        <taxon>asterids</taxon>
        <taxon>campanulids</taxon>
        <taxon>Asterales</taxon>
        <taxon>Asteraceae</taxon>
        <taxon>Cichorioideae</taxon>
        <taxon>Cichorieae</taxon>
        <taxon>Cichoriinae</taxon>
        <taxon>Cichorium</taxon>
    </lineage>
</organism>
<protein>
    <submittedName>
        <fullName evidence="1">Uncharacterized protein</fullName>
    </submittedName>
</protein>
<evidence type="ECO:0000313" key="2">
    <source>
        <dbReference type="Proteomes" id="UP001055811"/>
    </source>
</evidence>
<gene>
    <name evidence="1" type="ORF">L2E82_32233</name>
</gene>
<dbReference type="EMBL" id="CM042014">
    <property type="protein sequence ID" value="KAI3721227.1"/>
    <property type="molecule type" value="Genomic_DNA"/>
</dbReference>
<accession>A0ACB9BGN4</accession>
<name>A0ACB9BGN4_CICIN</name>